<keyword evidence="2" id="KW-0472">Membrane</keyword>
<feature type="transmembrane region" description="Helical" evidence="2">
    <location>
        <begin position="6"/>
        <end position="23"/>
    </location>
</feature>
<feature type="transmembrane region" description="Helical" evidence="2">
    <location>
        <begin position="35"/>
        <end position="58"/>
    </location>
</feature>
<keyword evidence="3" id="KW-0966">Cell projection</keyword>
<sequence>MLVAAVVTLCAAVVIAALGAWSLMRRPSEDFVQHVLRAVAPTQLAAAVMLAAGGVVALSARPSTAVVVLIVCVVGALGTVAAGCWQSAKLVARENARLAAAQSVGGCGGGSGSGSGSGSACGSCTLSCGR</sequence>
<evidence type="ECO:0000313" key="4">
    <source>
        <dbReference type="Proteomes" id="UP000550501"/>
    </source>
</evidence>
<keyword evidence="3" id="KW-0282">Flagellum</keyword>
<dbReference type="Proteomes" id="UP000550501">
    <property type="component" value="Unassembled WGS sequence"/>
</dbReference>
<comment type="caution">
    <text evidence="3">The sequence shown here is derived from an EMBL/GenBank/DDBJ whole genome shotgun (WGS) entry which is preliminary data.</text>
</comment>
<evidence type="ECO:0000256" key="2">
    <source>
        <dbReference type="SAM" id="Phobius"/>
    </source>
</evidence>
<dbReference type="AlphaFoldDB" id="A0A839Q8W3"/>
<evidence type="ECO:0000313" key="3">
    <source>
        <dbReference type="EMBL" id="MBB2989041.1"/>
    </source>
</evidence>
<feature type="compositionally biased region" description="Gly residues" evidence="1">
    <location>
        <begin position="107"/>
        <end position="119"/>
    </location>
</feature>
<proteinExistence type="predicted"/>
<organism evidence="3 4">
    <name type="scientific">Mycolicibacterium iranicum</name>
    <name type="common">Mycobacterium iranicum</name>
    <dbReference type="NCBI Taxonomy" id="912594"/>
    <lineage>
        <taxon>Bacteria</taxon>
        <taxon>Bacillati</taxon>
        <taxon>Actinomycetota</taxon>
        <taxon>Actinomycetes</taxon>
        <taxon>Mycobacteriales</taxon>
        <taxon>Mycobacteriaceae</taxon>
        <taxon>Mycolicibacterium</taxon>
    </lineage>
</organism>
<feature type="transmembrane region" description="Helical" evidence="2">
    <location>
        <begin position="64"/>
        <end position="85"/>
    </location>
</feature>
<feature type="compositionally biased region" description="Low complexity" evidence="1">
    <location>
        <begin position="120"/>
        <end position="130"/>
    </location>
</feature>
<keyword evidence="2" id="KW-0812">Transmembrane</keyword>
<feature type="region of interest" description="Disordered" evidence="1">
    <location>
        <begin position="107"/>
        <end position="130"/>
    </location>
</feature>
<keyword evidence="2" id="KW-1133">Transmembrane helix</keyword>
<protein>
    <submittedName>
        <fullName evidence="3">Flagellar biosynthesis protein FlhB</fullName>
    </submittedName>
</protein>
<keyword evidence="3" id="KW-0969">Cilium</keyword>
<name>A0A839Q8W3_MYCIR</name>
<gene>
    <name evidence="3" type="ORF">FHR72_000498</name>
</gene>
<keyword evidence="4" id="KW-1185">Reference proteome</keyword>
<evidence type="ECO:0000256" key="1">
    <source>
        <dbReference type="SAM" id="MobiDB-lite"/>
    </source>
</evidence>
<accession>A0A839Q8W3</accession>
<reference evidence="3 4" key="1">
    <citation type="submission" date="2020-08" db="EMBL/GenBank/DDBJ databases">
        <title>The Agave Microbiome: Exploring the role of microbial communities in plant adaptations to desert environments.</title>
        <authorList>
            <person name="Partida-Martinez L.P."/>
        </authorList>
    </citation>
    <scope>NUCLEOTIDE SEQUENCE [LARGE SCALE GENOMIC DNA]</scope>
    <source>
        <strain evidence="3 4">AT2.18</strain>
    </source>
</reference>
<dbReference type="RefSeq" id="WP_183466311.1">
    <property type="nucleotide sequence ID" value="NZ_JACHVU010000001.1"/>
</dbReference>
<dbReference type="EMBL" id="JACHVU010000001">
    <property type="protein sequence ID" value="MBB2989041.1"/>
    <property type="molecule type" value="Genomic_DNA"/>
</dbReference>